<dbReference type="OrthoDB" id="5977668at2759"/>
<dbReference type="Gene3D" id="1.10.405.10">
    <property type="entry name" value="Guanine Nucleotide Dissociation Inhibitor, domain 1"/>
    <property type="match status" value="1"/>
</dbReference>
<dbReference type="AlphaFoldDB" id="A0A166UKJ3"/>
<dbReference type="PANTHER" id="PTHR42923:SF17">
    <property type="entry name" value="AMINE OXIDASE DOMAIN-CONTAINING PROTEIN"/>
    <property type="match status" value="1"/>
</dbReference>
<feature type="domain" description="Amine oxidase" evidence="1">
    <location>
        <begin position="21"/>
        <end position="296"/>
    </location>
</feature>
<evidence type="ECO:0000313" key="2">
    <source>
        <dbReference type="EMBL" id="OAA32651.1"/>
    </source>
</evidence>
<dbReference type="Pfam" id="PF01593">
    <property type="entry name" value="Amino_oxidase"/>
    <property type="match status" value="1"/>
</dbReference>
<protein>
    <submittedName>
        <fullName evidence="2">Amine oxidase</fullName>
    </submittedName>
</protein>
<dbReference type="SUPFAM" id="SSF51905">
    <property type="entry name" value="FAD/NAD(P)-binding domain"/>
    <property type="match status" value="1"/>
</dbReference>
<dbReference type="Proteomes" id="UP000078544">
    <property type="component" value="Unassembled WGS sequence"/>
</dbReference>
<dbReference type="InterPro" id="IPR050464">
    <property type="entry name" value="Zeta_carotene_desat/Oxidored"/>
</dbReference>
<dbReference type="InterPro" id="IPR036188">
    <property type="entry name" value="FAD/NAD-bd_sf"/>
</dbReference>
<dbReference type="Gene3D" id="3.90.660.10">
    <property type="match status" value="1"/>
</dbReference>
<dbReference type="EMBL" id="AZGY01000001">
    <property type="protein sequence ID" value="OAA32651.1"/>
    <property type="molecule type" value="Genomic_DNA"/>
</dbReference>
<dbReference type="InterPro" id="IPR002937">
    <property type="entry name" value="Amino_oxidase"/>
</dbReference>
<comment type="caution">
    <text evidence="2">The sequence shown here is derived from an EMBL/GenBank/DDBJ whole genome shotgun (WGS) entry which is preliminary data.</text>
</comment>
<gene>
    <name evidence="2" type="ORF">AAL_00116</name>
</gene>
<dbReference type="GO" id="GO:0016491">
    <property type="term" value="F:oxidoreductase activity"/>
    <property type="evidence" value="ECO:0007669"/>
    <property type="project" value="InterPro"/>
</dbReference>
<accession>A0A166UKJ3</accession>
<sequence>MSFAIDASNRKKVAIVGSGCSGIAALWALNRTYHDVYLYEAADRLGGHTNTVQWNTGKFSTAVDTGFIVLNTATYPNFLNFLKKINVEAERTEMTFGISRDQGLFEWAGTSLGAVFCQRRNIFSARMWRMIFDIVRFNQFALDLLVKEEDQGPIRETDSVEQSKSVTETVGQYLDREGYSDAFRDDYLIPMTAAVWSTSPDKCSLEFPVLTLVRFLWNHHLLSTVAARPDWLTLKQGSQSYIDAVMKGFPPNHLFLNTPVQSLANDEDGRVVLQFENGKTETFDHVILATHGDQALSILGSSATNQEREILSCFQTSQNEAVLHSDLSLMPQNRKAWSSWNYLTLSSPSKANIDQVSLTYNMNILQHIPREPFGDVLVTLNPLHRPRAALTKARFFYSHPLYTPSAVRAQKFLPHIQNKRGISYAGAWTKYGFHEDGFSSGLLVAQEHLGAKLPFEFKDSTYSRGKKPKLGVLDHITRLVILLIQVFVVQTLGRLTRKDRQTVKLALNGVKSKRLQD</sequence>
<reference evidence="2 3" key="1">
    <citation type="journal article" date="2016" name="Genome Biol. Evol.">
        <title>Divergent and convergent evolution of fungal pathogenicity.</title>
        <authorList>
            <person name="Shang Y."/>
            <person name="Xiao G."/>
            <person name="Zheng P."/>
            <person name="Cen K."/>
            <person name="Zhan S."/>
            <person name="Wang C."/>
        </authorList>
    </citation>
    <scope>NUCLEOTIDE SEQUENCE [LARGE SCALE GENOMIC DNA]</scope>
    <source>
        <strain evidence="2 3">RCEF 2490</strain>
    </source>
</reference>
<organism evidence="2 3">
    <name type="scientific">Moelleriella libera RCEF 2490</name>
    <dbReference type="NCBI Taxonomy" id="1081109"/>
    <lineage>
        <taxon>Eukaryota</taxon>
        <taxon>Fungi</taxon>
        <taxon>Dikarya</taxon>
        <taxon>Ascomycota</taxon>
        <taxon>Pezizomycotina</taxon>
        <taxon>Sordariomycetes</taxon>
        <taxon>Hypocreomycetidae</taxon>
        <taxon>Hypocreales</taxon>
        <taxon>Clavicipitaceae</taxon>
        <taxon>Moelleriella</taxon>
    </lineage>
</organism>
<evidence type="ECO:0000259" key="1">
    <source>
        <dbReference type="Pfam" id="PF01593"/>
    </source>
</evidence>
<dbReference type="Gene3D" id="3.50.50.60">
    <property type="entry name" value="FAD/NAD(P)-binding domain"/>
    <property type="match status" value="1"/>
</dbReference>
<evidence type="ECO:0000313" key="3">
    <source>
        <dbReference type="Proteomes" id="UP000078544"/>
    </source>
</evidence>
<proteinExistence type="predicted"/>
<keyword evidence="3" id="KW-1185">Reference proteome</keyword>
<dbReference type="PANTHER" id="PTHR42923">
    <property type="entry name" value="PROTOPORPHYRINOGEN OXIDASE"/>
    <property type="match status" value="1"/>
</dbReference>
<dbReference type="STRING" id="1081109.A0A166UKJ3"/>
<name>A0A166UKJ3_9HYPO</name>